<dbReference type="Proteomes" id="UP000654471">
    <property type="component" value="Unassembled WGS sequence"/>
</dbReference>
<gene>
    <name evidence="1" type="ORF">GCM10010211_17150</name>
</gene>
<organism evidence="1 2">
    <name type="scientific">Streptomyces albospinus</name>
    <dbReference type="NCBI Taxonomy" id="285515"/>
    <lineage>
        <taxon>Bacteria</taxon>
        <taxon>Bacillati</taxon>
        <taxon>Actinomycetota</taxon>
        <taxon>Actinomycetes</taxon>
        <taxon>Kitasatosporales</taxon>
        <taxon>Streptomycetaceae</taxon>
        <taxon>Streptomyces</taxon>
    </lineage>
</organism>
<comment type="caution">
    <text evidence="1">The sequence shown here is derived from an EMBL/GenBank/DDBJ whole genome shotgun (WGS) entry which is preliminary data.</text>
</comment>
<keyword evidence="2" id="KW-1185">Reference proteome</keyword>
<name>A0ABQ2UV53_9ACTN</name>
<sequence>MLRAPGTATCVSWGSGSFGATGADWVAAGVARFGATLPGVRENKSVGIGYGAHNVI</sequence>
<evidence type="ECO:0000313" key="1">
    <source>
        <dbReference type="EMBL" id="GGU53090.1"/>
    </source>
</evidence>
<dbReference type="EMBL" id="BMRP01000004">
    <property type="protein sequence ID" value="GGU53090.1"/>
    <property type="molecule type" value="Genomic_DNA"/>
</dbReference>
<reference evidence="2" key="1">
    <citation type="journal article" date="2019" name="Int. J. Syst. Evol. Microbiol.">
        <title>The Global Catalogue of Microorganisms (GCM) 10K type strain sequencing project: providing services to taxonomists for standard genome sequencing and annotation.</title>
        <authorList>
            <consortium name="The Broad Institute Genomics Platform"/>
            <consortium name="The Broad Institute Genome Sequencing Center for Infectious Disease"/>
            <person name="Wu L."/>
            <person name="Ma J."/>
        </authorList>
    </citation>
    <scope>NUCLEOTIDE SEQUENCE [LARGE SCALE GENOMIC DNA]</scope>
    <source>
        <strain evidence="2">JCM 3399</strain>
    </source>
</reference>
<evidence type="ECO:0000313" key="2">
    <source>
        <dbReference type="Proteomes" id="UP000654471"/>
    </source>
</evidence>
<proteinExistence type="predicted"/>
<accession>A0ABQ2UV53</accession>
<protein>
    <submittedName>
        <fullName evidence="1">Uncharacterized protein</fullName>
    </submittedName>
</protein>